<proteinExistence type="predicted"/>
<name>A0CCI2_PARTE</name>
<reference evidence="3 4" key="1">
    <citation type="journal article" date="2006" name="Nature">
        <title>Global trends of whole-genome duplications revealed by the ciliate Paramecium tetraurelia.</title>
        <authorList>
            <consortium name="Genoscope"/>
            <person name="Aury J.-M."/>
            <person name="Jaillon O."/>
            <person name="Duret L."/>
            <person name="Noel B."/>
            <person name="Jubin C."/>
            <person name="Porcel B.M."/>
            <person name="Segurens B."/>
            <person name="Daubin V."/>
            <person name="Anthouard V."/>
            <person name="Aiach N."/>
            <person name="Arnaiz O."/>
            <person name="Billaut A."/>
            <person name="Beisson J."/>
            <person name="Blanc I."/>
            <person name="Bouhouche K."/>
            <person name="Camara F."/>
            <person name="Duharcourt S."/>
            <person name="Guigo R."/>
            <person name="Gogendeau D."/>
            <person name="Katinka M."/>
            <person name="Keller A.-M."/>
            <person name="Kissmehl R."/>
            <person name="Klotz C."/>
            <person name="Koll F."/>
            <person name="Le Moue A."/>
            <person name="Lepere C."/>
            <person name="Malinsky S."/>
            <person name="Nowacki M."/>
            <person name="Nowak J.K."/>
            <person name="Plattner H."/>
            <person name="Poulain J."/>
            <person name="Ruiz F."/>
            <person name="Serrano V."/>
            <person name="Zagulski M."/>
            <person name="Dessen P."/>
            <person name="Betermier M."/>
            <person name="Weissenbach J."/>
            <person name="Scarpelli C."/>
            <person name="Schachter V."/>
            <person name="Sperling L."/>
            <person name="Meyer E."/>
            <person name="Cohen J."/>
            <person name="Wincker P."/>
        </authorList>
    </citation>
    <scope>NUCLEOTIDE SEQUENCE [LARGE SCALE GENOMIC DNA]</scope>
    <source>
        <strain evidence="3 4">Stock d4-2</strain>
    </source>
</reference>
<keyword evidence="2" id="KW-0732">Signal</keyword>
<evidence type="ECO:0000256" key="2">
    <source>
        <dbReference type="SAM" id="SignalP"/>
    </source>
</evidence>
<keyword evidence="1" id="KW-0472">Membrane</keyword>
<dbReference type="Proteomes" id="UP000000600">
    <property type="component" value="Unassembled WGS sequence"/>
</dbReference>
<dbReference type="OrthoDB" id="10366523at2759"/>
<dbReference type="InParanoid" id="A0CCI2"/>
<keyword evidence="4" id="KW-1185">Reference proteome</keyword>
<dbReference type="OMA" id="STEFRWT"/>
<protein>
    <submittedName>
        <fullName evidence="3">Uncharacterized protein</fullName>
    </submittedName>
</protein>
<feature type="transmembrane region" description="Helical" evidence="1">
    <location>
        <begin position="76"/>
        <end position="95"/>
    </location>
</feature>
<feature type="transmembrane region" description="Helical" evidence="1">
    <location>
        <begin position="169"/>
        <end position="188"/>
    </location>
</feature>
<evidence type="ECO:0000313" key="4">
    <source>
        <dbReference type="Proteomes" id="UP000000600"/>
    </source>
</evidence>
<dbReference type="HOGENOM" id="CLU_740725_0_0_1"/>
<evidence type="ECO:0000313" key="3">
    <source>
        <dbReference type="EMBL" id="CAK68499.1"/>
    </source>
</evidence>
<sequence length="379" mass="44006">MNRTMCQIIIIIFTIMIDANQTEIIINGPQNPQVQPQYIELNETTETTQVRQNQTVNLKSRKEFLVQYYRKIQLQFAYLILFFQLGSVEWIGQTVVDIGHHSTEFRWTFYIVVILLILLGLGLPIIRQNRLIVQHQSHIFRVQSVLLGFLLIGVSNYQIYNQHFNSTSFWIETSLFIFMFNNLVQIFVVRRNLTHYGYAYIKWTVIGFVSLNACVALSGFELDRSFAIAQAIILYSLYYFNQLNATLLKLPHELPEEESILDKIQNIRKISQIWNEEGPQKESIQQLNTTHYVVNRKIATLVAGSIFYLLVLNLCILFDNTLFLVIFIVLSLSLLSLVLNIQIASKSLQQNDVEFAVCLTYMDLLSPFKNIIKKSTTLQ</sequence>
<feature type="transmembrane region" description="Helical" evidence="1">
    <location>
        <begin position="322"/>
        <end position="341"/>
    </location>
</feature>
<evidence type="ECO:0000256" key="1">
    <source>
        <dbReference type="SAM" id="Phobius"/>
    </source>
</evidence>
<feature type="transmembrane region" description="Helical" evidence="1">
    <location>
        <begin position="200"/>
        <end position="219"/>
    </location>
</feature>
<organism evidence="3 4">
    <name type="scientific">Paramecium tetraurelia</name>
    <dbReference type="NCBI Taxonomy" id="5888"/>
    <lineage>
        <taxon>Eukaryota</taxon>
        <taxon>Sar</taxon>
        <taxon>Alveolata</taxon>
        <taxon>Ciliophora</taxon>
        <taxon>Intramacronucleata</taxon>
        <taxon>Oligohymenophorea</taxon>
        <taxon>Peniculida</taxon>
        <taxon>Parameciidae</taxon>
        <taxon>Paramecium</taxon>
    </lineage>
</organism>
<feature type="transmembrane region" description="Helical" evidence="1">
    <location>
        <begin position="138"/>
        <end position="157"/>
    </location>
</feature>
<feature type="transmembrane region" description="Helical" evidence="1">
    <location>
        <begin position="107"/>
        <end position="126"/>
    </location>
</feature>
<dbReference type="AlphaFoldDB" id="A0CCI2"/>
<dbReference type="RefSeq" id="XP_001435896.1">
    <property type="nucleotide sequence ID" value="XM_001435859.2"/>
</dbReference>
<dbReference type="EMBL" id="CT868060">
    <property type="protein sequence ID" value="CAK68499.1"/>
    <property type="molecule type" value="Genomic_DNA"/>
</dbReference>
<keyword evidence="1" id="KW-1133">Transmembrane helix</keyword>
<feature type="chain" id="PRO_5002623225" evidence="2">
    <location>
        <begin position="23"/>
        <end position="379"/>
    </location>
</feature>
<keyword evidence="1" id="KW-0812">Transmembrane</keyword>
<gene>
    <name evidence="3" type="ORF">GSPATT00037284001</name>
</gene>
<accession>A0CCI2</accession>
<feature type="transmembrane region" description="Helical" evidence="1">
    <location>
        <begin position="298"/>
        <end position="316"/>
    </location>
</feature>
<dbReference type="KEGG" id="ptm:GSPATT00037284001"/>
<dbReference type="GeneID" id="5021681"/>
<feature type="signal peptide" evidence="2">
    <location>
        <begin position="1"/>
        <end position="22"/>
    </location>
</feature>